<name>A0A1I4PTC8_9HYPH</name>
<evidence type="ECO:0000313" key="1">
    <source>
        <dbReference type="EMBL" id="SFM31027.1"/>
    </source>
</evidence>
<dbReference type="Proteomes" id="UP000199048">
    <property type="component" value="Unassembled WGS sequence"/>
</dbReference>
<reference evidence="2" key="1">
    <citation type="submission" date="2016-10" db="EMBL/GenBank/DDBJ databases">
        <authorList>
            <person name="Varghese N."/>
            <person name="Submissions S."/>
        </authorList>
    </citation>
    <scope>NUCLEOTIDE SEQUENCE [LARGE SCALE GENOMIC DNA]</scope>
    <source>
        <strain evidence="2">BL36</strain>
    </source>
</reference>
<dbReference type="AlphaFoldDB" id="A0A1I4PTC8"/>
<proteinExistence type="predicted"/>
<accession>A0A1I4PTC8</accession>
<organism evidence="1 2">
    <name type="scientific">Methylobacterium pseudosasicola</name>
    <dbReference type="NCBI Taxonomy" id="582667"/>
    <lineage>
        <taxon>Bacteria</taxon>
        <taxon>Pseudomonadati</taxon>
        <taxon>Pseudomonadota</taxon>
        <taxon>Alphaproteobacteria</taxon>
        <taxon>Hyphomicrobiales</taxon>
        <taxon>Methylobacteriaceae</taxon>
        <taxon>Methylobacterium</taxon>
    </lineage>
</organism>
<dbReference type="RefSeq" id="WP_092044027.1">
    <property type="nucleotide sequence ID" value="NZ_FOTK01000026.1"/>
</dbReference>
<dbReference type="STRING" id="582667.SAMN05192568_102652"/>
<protein>
    <submittedName>
        <fullName evidence="1">Uncharacterized protein</fullName>
    </submittedName>
</protein>
<evidence type="ECO:0000313" key="2">
    <source>
        <dbReference type="Proteomes" id="UP000199048"/>
    </source>
</evidence>
<sequence length="76" mass="7985">MRYVLDIDPSRREPGWLNVQLTFGGSGFPVLLDTLDGSEIPTAVMETLAQDLAIRLPGDPGGVPGGVPEPPGELGE</sequence>
<dbReference type="EMBL" id="FOTK01000026">
    <property type="protein sequence ID" value="SFM31027.1"/>
    <property type="molecule type" value="Genomic_DNA"/>
</dbReference>
<gene>
    <name evidence="1" type="ORF">SAMN05192568_102652</name>
</gene>
<keyword evidence="2" id="KW-1185">Reference proteome</keyword>